<dbReference type="PANTHER" id="PTHR36121">
    <property type="entry name" value="PROTEIN SXY"/>
    <property type="match status" value="1"/>
</dbReference>
<evidence type="ECO:0000313" key="3">
    <source>
        <dbReference type="EMBL" id="NIF20644.1"/>
    </source>
</evidence>
<organism evidence="3 4">
    <name type="scientific">Candidatus Pantoea multigeneris</name>
    <dbReference type="NCBI Taxonomy" id="2608357"/>
    <lineage>
        <taxon>Bacteria</taxon>
        <taxon>Pseudomonadati</taxon>
        <taxon>Pseudomonadota</taxon>
        <taxon>Gammaproteobacteria</taxon>
        <taxon>Enterobacterales</taxon>
        <taxon>Erwiniaceae</taxon>
        <taxon>Pantoea</taxon>
    </lineage>
</organism>
<proteinExistence type="predicted"/>
<dbReference type="Proteomes" id="UP001515683">
    <property type="component" value="Unassembled WGS sequence"/>
</dbReference>
<dbReference type="Gene3D" id="1.10.150.20">
    <property type="entry name" value="5' to 3' exonuclease, C-terminal subdomain"/>
    <property type="match status" value="1"/>
</dbReference>
<dbReference type="PIRSF" id="PIRSF028788">
    <property type="entry name" value="TfoX_Sxy"/>
    <property type="match status" value="1"/>
</dbReference>
<dbReference type="InterPro" id="IPR047525">
    <property type="entry name" value="TfoX-like"/>
</dbReference>
<dbReference type="InterPro" id="IPR007077">
    <property type="entry name" value="TfoX_C"/>
</dbReference>
<protein>
    <submittedName>
        <fullName evidence="3">TfoX/Sxy family DNA transformation protein</fullName>
    </submittedName>
</protein>
<feature type="domain" description="TfoX C-terminal" evidence="2">
    <location>
        <begin position="115"/>
        <end position="192"/>
    </location>
</feature>
<feature type="domain" description="TfoX N-terminal" evidence="1">
    <location>
        <begin position="13"/>
        <end position="104"/>
    </location>
</feature>
<name>A0ABX0R787_9GAMM</name>
<keyword evidence="4" id="KW-1185">Reference proteome</keyword>
<dbReference type="EMBL" id="VWXF01000001">
    <property type="protein sequence ID" value="NIF20644.1"/>
    <property type="molecule type" value="Genomic_DNA"/>
</dbReference>
<reference evidence="3 4" key="1">
    <citation type="journal article" date="2019" name="bioRxiv">
        <title>Bacteria contribute to plant secondary compound degradation in a generalist herbivore system.</title>
        <authorList>
            <person name="Francoeur C.B."/>
            <person name="Khadempour L."/>
            <person name="Moreira-Soto R.D."/>
            <person name="Gotting K."/>
            <person name="Book A.J."/>
            <person name="Pinto-Tomas A.A."/>
            <person name="Keefover-Ring K."/>
            <person name="Currie C.R."/>
        </authorList>
    </citation>
    <scope>NUCLEOTIDE SEQUENCE [LARGE SCALE GENOMIC DNA]</scope>
    <source>
        <strain evidence="3">Acro-835</strain>
    </source>
</reference>
<evidence type="ECO:0000259" key="1">
    <source>
        <dbReference type="Pfam" id="PF04993"/>
    </source>
</evidence>
<dbReference type="InterPro" id="IPR007076">
    <property type="entry name" value="TfoX_N"/>
</dbReference>
<comment type="caution">
    <text evidence="3">The sequence shown here is derived from an EMBL/GenBank/DDBJ whole genome shotgun (WGS) entry which is preliminary data.</text>
</comment>
<evidence type="ECO:0000313" key="4">
    <source>
        <dbReference type="Proteomes" id="UP001515683"/>
    </source>
</evidence>
<dbReference type="PANTHER" id="PTHR36121:SF1">
    <property type="entry name" value="PROTEIN SXY"/>
    <property type="match status" value="1"/>
</dbReference>
<sequence length="208" mass="23542">MKKSRQMIDLSKERLSCLGEVQSRTQFGGYALAVEKVVFALVSDEQLYLRASEALKEYSAERPLQPLIFSKRGVPVSLGYFRVDEQLWQETATLEALSEAALLAAREEQHTPSAPRLKDLPNLGVRMEMMLYKVGICSVENLYASGAKNSWLRLKSLNQHLGLKTLLALEGAISGHHQAALPEPVRAELKLWYQHIIHQQQERDYPRA</sequence>
<dbReference type="RefSeq" id="WP_167012581.1">
    <property type="nucleotide sequence ID" value="NZ_VWXF01000001.1"/>
</dbReference>
<dbReference type="InterPro" id="IPR026256">
    <property type="entry name" value="TfoX-like_gammaprotbact"/>
</dbReference>
<dbReference type="Pfam" id="PF04994">
    <property type="entry name" value="TfoX_C"/>
    <property type="match status" value="1"/>
</dbReference>
<gene>
    <name evidence="3" type="ORF">F3J40_03320</name>
</gene>
<evidence type="ECO:0000259" key="2">
    <source>
        <dbReference type="Pfam" id="PF04994"/>
    </source>
</evidence>
<dbReference type="Gene3D" id="3.30.1460.30">
    <property type="entry name" value="YgaC/TfoX-N like chaperone"/>
    <property type="match status" value="1"/>
</dbReference>
<accession>A0ABX0R787</accession>
<dbReference type="Pfam" id="PF04993">
    <property type="entry name" value="TfoX_N"/>
    <property type="match status" value="1"/>
</dbReference>
<dbReference type="SUPFAM" id="SSF159894">
    <property type="entry name" value="YgaC/TfoX-N like"/>
    <property type="match status" value="1"/>
</dbReference>